<reference evidence="1" key="1">
    <citation type="submission" date="2022-08" db="EMBL/GenBank/DDBJ databases">
        <title>Genome Sequence of Lecanicillium fungicola.</title>
        <authorList>
            <person name="Buettner E."/>
        </authorList>
    </citation>
    <scope>NUCLEOTIDE SEQUENCE</scope>
    <source>
        <strain evidence="1">Babe33</strain>
    </source>
</reference>
<organism evidence="1 2">
    <name type="scientific">Zarea fungicola</name>
    <dbReference type="NCBI Taxonomy" id="93591"/>
    <lineage>
        <taxon>Eukaryota</taxon>
        <taxon>Fungi</taxon>
        <taxon>Dikarya</taxon>
        <taxon>Ascomycota</taxon>
        <taxon>Pezizomycotina</taxon>
        <taxon>Sordariomycetes</taxon>
        <taxon>Hypocreomycetidae</taxon>
        <taxon>Hypocreales</taxon>
        <taxon>Cordycipitaceae</taxon>
        <taxon>Zarea</taxon>
    </lineage>
</organism>
<comment type="caution">
    <text evidence="1">The sequence shown here is derived from an EMBL/GenBank/DDBJ whole genome shotgun (WGS) entry which is preliminary data.</text>
</comment>
<name>A0ACC1NDX4_9HYPO</name>
<evidence type="ECO:0000313" key="1">
    <source>
        <dbReference type="EMBL" id="KAJ2977119.1"/>
    </source>
</evidence>
<sequence>MHLVPKELDKLVISQLGLLAQRRLARGVKLNHAEATALIASTIHELIRDGNHTVADLMALGSTMLGRRHVMPSVCHTLHEIQVEGTFPTGTYLVTVHNPISTDDGDLARAFIMSREAFPLRECPNTSAASRTGPTGDGLTFRPASKMCKICADFCVSHLQAVPGCCRKQYVAFALKPLKHTVQVTSD</sequence>
<evidence type="ECO:0000313" key="2">
    <source>
        <dbReference type="Proteomes" id="UP001143910"/>
    </source>
</evidence>
<accession>A0ACC1NDX4</accession>
<gene>
    <name evidence="1" type="ORF">NQ176_g4552</name>
</gene>
<dbReference type="EMBL" id="JANJQO010000504">
    <property type="protein sequence ID" value="KAJ2977119.1"/>
    <property type="molecule type" value="Genomic_DNA"/>
</dbReference>
<keyword evidence="2" id="KW-1185">Reference proteome</keyword>
<dbReference type="Proteomes" id="UP001143910">
    <property type="component" value="Unassembled WGS sequence"/>
</dbReference>
<protein>
    <submittedName>
        <fullName evidence="1">Uncharacterized protein</fullName>
    </submittedName>
</protein>
<proteinExistence type="predicted"/>